<proteinExistence type="predicted"/>
<gene>
    <name evidence="2" type="ORF">PSON_ATCC_30995.1.T0610023</name>
</gene>
<organism evidence="2 3">
    <name type="scientific">Paramecium sonneborni</name>
    <dbReference type="NCBI Taxonomy" id="65129"/>
    <lineage>
        <taxon>Eukaryota</taxon>
        <taxon>Sar</taxon>
        <taxon>Alveolata</taxon>
        <taxon>Ciliophora</taxon>
        <taxon>Intramacronucleata</taxon>
        <taxon>Oligohymenophorea</taxon>
        <taxon>Peniculida</taxon>
        <taxon>Parameciidae</taxon>
        <taxon>Paramecium</taxon>
    </lineage>
</organism>
<keyword evidence="3" id="KW-1185">Reference proteome</keyword>
<dbReference type="Pfam" id="PF07534">
    <property type="entry name" value="TLD"/>
    <property type="match status" value="1"/>
</dbReference>
<feature type="domain" description="TLDc" evidence="1">
    <location>
        <begin position="224"/>
        <end position="396"/>
    </location>
</feature>
<accession>A0A8S1P0E4</accession>
<reference evidence="2" key="1">
    <citation type="submission" date="2021-01" db="EMBL/GenBank/DDBJ databases">
        <authorList>
            <consortium name="Genoscope - CEA"/>
            <person name="William W."/>
        </authorList>
    </citation>
    <scope>NUCLEOTIDE SEQUENCE</scope>
</reference>
<evidence type="ECO:0000259" key="1">
    <source>
        <dbReference type="Pfam" id="PF07534"/>
    </source>
</evidence>
<dbReference type="EMBL" id="CAJJDN010000061">
    <property type="protein sequence ID" value="CAD8093544.1"/>
    <property type="molecule type" value="Genomic_DNA"/>
</dbReference>
<dbReference type="InterPro" id="IPR006571">
    <property type="entry name" value="TLDc_dom"/>
</dbReference>
<protein>
    <recommendedName>
        <fullName evidence="1">TLDc domain-containing protein</fullName>
    </recommendedName>
</protein>
<name>A0A8S1P0E4_9CILI</name>
<evidence type="ECO:0000313" key="3">
    <source>
        <dbReference type="Proteomes" id="UP000692954"/>
    </source>
</evidence>
<dbReference type="AlphaFoldDB" id="A0A8S1P0E4"/>
<dbReference type="Proteomes" id="UP000692954">
    <property type="component" value="Unassembled WGS sequence"/>
</dbReference>
<dbReference type="OrthoDB" id="309150at2759"/>
<evidence type="ECO:0000313" key="2">
    <source>
        <dbReference type="EMBL" id="CAD8093544.1"/>
    </source>
</evidence>
<comment type="caution">
    <text evidence="2">The sequence shown here is derived from an EMBL/GenBank/DDBJ whole genome shotgun (WGS) entry which is preliminary data.</text>
</comment>
<sequence>MNNILCKDHPDNSIIFIIWNYTTVKFVCDECMGTNLLEGDQKQEKWKKLAIRKAFKEPEYFLTQFDLNEQSKLVMTTLQKCQDAQLKDIIQKIELCIKEIQLICDKIIDELKQEVIKLINDKDFLRNQLHKVSYYQEFKDLIENLNNTKSTVSHDVVKQAENKLEKLFQDIGKNSASFNKEIQQVSETVKIHRINGLQGIVQLKVQIEQFKQISTFKFSRLKPIVPEEYFQYLLNKISLDAKKQIKSTDRIFNLYKDNLNSINFWNCVKDKENLLMIFESQSGNIFGAYTPLKWVYEDKEIMDPSCNSFLFSYTHKSIHQNIKNRCALLLKKGKGPCFGQYTYSYTPSKDLYIEGDFQNGSADLGNAYTKESSQHSSTHLFGQDTPNIIQCQIFQIIFKWW</sequence>